<evidence type="ECO:0000313" key="3">
    <source>
        <dbReference type="Proteomes" id="UP000479000"/>
    </source>
</evidence>
<dbReference type="Proteomes" id="UP000479000">
    <property type="component" value="Unassembled WGS sequence"/>
</dbReference>
<evidence type="ECO:0000313" key="2">
    <source>
        <dbReference type="EMBL" id="CAB0003776.1"/>
    </source>
</evidence>
<dbReference type="AlphaFoldDB" id="A0A6H5GPS3"/>
<evidence type="ECO:0000256" key="1">
    <source>
        <dbReference type="SAM" id="MobiDB-lite"/>
    </source>
</evidence>
<dbReference type="EMBL" id="CADCXU010013814">
    <property type="protein sequence ID" value="CAB0003776.1"/>
    <property type="molecule type" value="Genomic_DNA"/>
</dbReference>
<name>A0A6H5GPS3_9HEMI</name>
<keyword evidence="3" id="KW-1185">Reference proteome</keyword>
<sequence length="176" mass="18659">MKVFFLQSSRCQVQSEHYVVPRNTESNQCSNCIIAIGNGELVIEGFRGAESAGSLRPNWRASPGRTLITADVTTGVRAVSPLAAPDDGPANPARNASKAHARSGLPAPECSQVPNSLHWPSCGRVVHCSSTAGLSTAKKSPILKLSCLRLEPRTGSSFCYSNVSCYNNCCLGPIRG</sequence>
<organism evidence="2 3">
    <name type="scientific">Nesidiocoris tenuis</name>
    <dbReference type="NCBI Taxonomy" id="355587"/>
    <lineage>
        <taxon>Eukaryota</taxon>
        <taxon>Metazoa</taxon>
        <taxon>Ecdysozoa</taxon>
        <taxon>Arthropoda</taxon>
        <taxon>Hexapoda</taxon>
        <taxon>Insecta</taxon>
        <taxon>Pterygota</taxon>
        <taxon>Neoptera</taxon>
        <taxon>Paraneoptera</taxon>
        <taxon>Hemiptera</taxon>
        <taxon>Heteroptera</taxon>
        <taxon>Panheteroptera</taxon>
        <taxon>Cimicomorpha</taxon>
        <taxon>Miridae</taxon>
        <taxon>Dicyphina</taxon>
        <taxon>Nesidiocoris</taxon>
    </lineage>
</organism>
<feature type="region of interest" description="Disordered" evidence="1">
    <location>
        <begin position="83"/>
        <end position="106"/>
    </location>
</feature>
<gene>
    <name evidence="2" type="ORF">NTEN_LOCUS9266</name>
</gene>
<accession>A0A6H5GPS3</accession>
<protein>
    <submittedName>
        <fullName evidence="2">Uncharacterized protein</fullName>
    </submittedName>
</protein>
<proteinExistence type="predicted"/>
<reference evidence="2 3" key="1">
    <citation type="submission" date="2020-02" db="EMBL/GenBank/DDBJ databases">
        <authorList>
            <person name="Ferguson B K."/>
        </authorList>
    </citation>
    <scope>NUCLEOTIDE SEQUENCE [LARGE SCALE GENOMIC DNA]</scope>
</reference>